<dbReference type="InterPro" id="IPR011009">
    <property type="entry name" value="Kinase-like_dom_sf"/>
</dbReference>
<name>A0A0A1TCU5_9HYPO</name>
<keyword evidence="2" id="KW-1185">Reference proteome</keyword>
<accession>A0A0A1TCU5</accession>
<dbReference type="Gene3D" id="1.10.510.10">
    <property type="entry name" value="Transferase(Phosphotransferase) domain 1"/>
    <property type="match status" value="1"/>
</dbReference>
<evidence type="ECO:0008006" key="3">
    <source>
        <dbReference type="Google" id="ProtNLM"/>
    </source>
</evidence>
<organism evidence="1 2">
    <name type="scientific">[Torrubiella] hemipterigena</name>
    <dbReference type="NCBI Taxonomy" id="1531966"/>
    <lineage>
        <taxon>Eukaryota</taxon>
        <taxon>Fungi</taxon>
        <taxon>Dikarya</taxon>
        <taxon>Ascomycota</taxon>
        <taxon>Pezizomycotina</taxon>
        <taxon>Sordariomycetes</taxon>
        <taxon>Hypocreomycetidae</taxon>
        <taxon>Hypocreales</taxon>
        <taxon>Clavicipitaceae</taxon>
        <taxon>Clavicipitaceae incertae sedis</taxon>
        <taxon>'Torrubiella' clade</taxon>
    </lineage>
</organism>
<dbReference type="AlphaFoldDB" id="A0A0A1TCU5"/>
<dbReference type="STRING" id="1531966.A0A0A1TCU5"/>
<evidence type="ECO:0000313" key="2">
    <source>
        <dbReference type="Proteomes" id="UP000039046"/>
    </source>
</evidence>
<dbReference type="OrthoDB" id="2687876at2759"/>
<gene>
    <name evidence="1" type="ORF">VHEMI10373</name>
</gene>
<sequence>MCRPYLFIPALPGIPGGEWTRMHISRNGDRRKTMISNDPLDGIKCIWHDERIDVLTLPEGKYLTKCARETIYQGNAAIMKVANFEYDIPQIENETWAYSVVNGYERNYADEHSLVPRFLGHLTEHGRVIGILLDKLPNVRCASIDDLEVCEAFVTRIHNAGLIHGDVNRFNFLIDNQDSAKSCILDLEHAEMFDRIKAVLELESLISELTEETGRGQGFV</sequence>
<evidence type="ECO:0000313" key="1">
    <source>
        <dbReference type="EMBL" id="CEJ94866.1"/>
    </source>
</evidence>
<dbReference type="SUPFAM" id="SSF56112">
    <property type="entry name" value="Protein kinase-like (PK-like)"/>
    <property type="match status" value="1"/>
</dbReference>
<dbReference type="HOGENOM" id="CLU_064787_2_0_1"/>
<reference evidence="1 2" key="1">
    <citation type="journal article" date="2015" name="Genome Announc.">
        <title>Draft Genome Sequence and Gene Annotation of the Entomopathogenic Fungus Verticillium hemipterigenum.</title>
        <authorList>
            <person name="Horn F."/>
            <person name="Habel A."/>
            <person name="Scharf D.H."/>
            <person name="Dworschak J."/>
            <person name="Brakhage A.A."/>
            <person name="Guthke R."/>
            <person name="Hertweck C."/>
            <person name="Linde J."/>
        </authorList>
    </citation>
    <scope>NUCLEOTIDE SEQUENCE [LARGE SCALE GENOMIC DNA]</scope>
</reference>
<protein>
    <recommendedName>
        <fullName evidence="3">Alpha-galactosidase A</fullName>
    </recommendedName>
</protein>
<proteinExistence type="predicted"/>
<dbReference type="EMBL" id="CDHN01000007">
    <property type="protein sequence ID" value="CEJ94866.1"/>
    <property type="molecule type" value="Genomic_DNA"/>
</dbReference>
<dbReference type="Proteomes" id="UP000039046">
    <property type="component" value="Unassembled WGS sequence"/>
</dbReference>